<dbReference type="Proteomes" id="UP000663832">
    <property type="component" value="Unassembled WGS sequence"/>
</dbReference>
<feature type="domain" description="Dynein heavy chain coiled coil stalk" evidence="1">
    <location>
        <begin position="6"/>
        <end position="129"/>
    </location>
</feature>
<dbReference type="EMBL" id="CAJNOI010001328">
    <property type="protein sequence ID" value="CAF1404540.1"/>
    <property type="molecule type" value="Genomic_DNA"/>
</dbReference>
<accession>A0A816BSN7</accession>
<name>A0A816BSN7_9BILA</name>
<dbReference type="GO" id="GO:0051959">
    <property type="term" value="F:dynein light intermediate chain binding"/>
    <property type="evidence" value="ECO:0007669"/>
    <property type="project" value="InterPro"/>
</dbReference>
<dbReference type="Gene3D" id="1.20.920.60">
    <property type="match status" value="1"/>
</dbReference>
<gene>
    <name evidence="2" type="ORF">BJG266_LOCUS37850</name>
    <name evidence="3" type="ORF">QVE165_LOCUS54735</name>
</gene>
<organism evidence="3 4">
    <name type="scientific">Adineta steineri</name>
    <dbReference type="NCBI Taxonomy" id="433720"/>
    <lineage>
        <taxon>Eukaryota</taxon>
        <taxon>Metazoa</taxon>
        <taxon>Spiralia</taxon>
        <taxon>Gnathifera</taxon>
        <taxon>Rotifera</taxon>
        <taxon>Eurotatoria</taxon>
        <taxon>Bdelloidea</taxon>
        <taxon>Adinetida</taxon>
        <taxon>Adinetidae</taxon>
        <taxon>Adineta</taxon>
    </lineage>
</organism>
<dbReference type="PANTHER" id="PTHR22878">
    <property type="entry name" value="DYNEIN HEAVY CHAIN 6, AXONEMAL-LIKE-RELATED"/>
    <property type="match status" value="1"/>
</dbReference>
<evidence type="ECO:0000259" key="1">
    <source>
        <dbReference type="Pfam" id="PF12777"/>
    </source>
</evidence>
<dbReference type="GO" id="GO:0030286">
    <property type="term" value="C:dynein complex"/>
    <property type="evidence" value="ECO:0007669"/>
    <property type="project" value="InterPro"/>
</dbReference>
<dbReference type="GO" id="GO:0045505">
    <property type="term" value="F:dynein intermediate chain binding"/>
    <property type="evidence" value="ECO:0007669"/>
    <property type="project" value="InterPro"/>
</dbReference>
<dbReference type="Pfam" id="PF12777">
    <property type="entry name" value="MT"/>
    <property type="match status" value="1"/>
</dbReference>
<sequence length="139" mass="15904">MASQATNLSSALASLTEAEESLRELSSSDFNQVKSFAKPPLACLSIFECVGILLEPSKQTWEWTDDKKLIAVGHNQFLKRLFDLDKDHINQKQITKLNSILDQYECQPKELKNISQLCFTLGKWLRAILLYTKQQQQTQ</sequence>
<proteinExistence type="predicted"/>
<dbReference type="OrthoDB" id="424310at2759"/>
<protein>
    <recommendedName>
        <fullName evidence="1">Dynein heavy chain coiled coil stalk domain-containing protein</fullName>
    </recommendedName>
</protein>
<dbReference type="Proteomes" id="UP000663877">
    <property type="component" value="Unassembled WGS sequence"/>
</dbReference>
<evidence type="ECO:0000313" key="4">
    <source>
        <dbReference type="Proteomes" id="UP000663832"/>
    </source>
</evidence>
<dbReference type="InterPro" id="IPR024743">
    <property type="entry name" value="Dynein_HC_stalk"/>
</dbReference>
<dbReference type="GO" id="GO:0007018">
    <property type="term" value="P:microtubule-based movement"/>
    <property type="evidence" value="ECO:0007669"/>
    <property type="project" value="InterPro"/>
</dbReference>
<evidence type="ECO:0000313" key="3">
    <source>
        <dbReference type="EMBL" id="CAF1615407.1"/>
    </source>
</evidence>
<reference evidence="3" key="1">
    <citation type="submission" date="2021-02" db="EMBL/GenBank/DDBJ databases">
        <authorList>
            <person name="Nowell W R."/>
        </authorList>
    </citation>
    <scope>NUCLEOTIDE SEQUENCE</scope>
</reference>
<dbReference type="InterPro" id="IPR026983">
    <property type="entry name" value="DHC"/>
</dbReference>
<comment type="caution">
    <text evidence="3">The sequence shown here is derived from an EMBL/GenBank/DDBJ whole genome shotgun (WGS) entry which is preliminary data.</text>
</comment>
<keyword evidence="4" id="KW-1185">Reference proteome</keyword>
<dbReference type="AlphaFoldDB" id="A0A816BSN7"/>
<evidence type="ECO:0000313" key="2">
    <source>
        <dbReference type="EMBL" id="CAF1404540.1"/>
    </source>
</evidence>
<dbReference type="EMBL" id="CAJNOM010001654">
    <property type="protein sequence ID" value="CAF1615407.1"/>
    <property type="molecule type" value="Genomic_DNA"/>
</dbReference>